<name>A0ABW0ZFF0_9ACTN</name>
<feature type="compositionally biased region" description="Polar residues" evidence="5">
    <location>
        <begin position="291"/>
        <end position="301"/>
    </location>
</feature>
<dbReference type="InterPro" id="IPR019931">
    <property type="entry name" value="LPXTG_anchor"/>
</dbReference>
<evidence type="ECO:0000256" key="4">
    <source>
        <dbReference type="ARBA" id="ARBA00023088"/>
    </source>
</evidence>
<protein>
    <submittedName>
        <fullName evidence="8">LPXTG cell wall anchor domain-containing protein</fullName>
    </submittedName>
</protein>
<dbReference type="PROSITE" id="PS50847">
    <property type="entry name" value="GRAM_POS_ANCHORING"/>
    <property type="match status" value="1"/>
</dbReference>
<feature type="domain" description="Gram-positive cocci surface proteins LPxTG" evidence="7">
    <location>
        <begin position="427"/>
        <end position="460"/>
    </location>
</feature>
<evidence type="ECO:0000256" key="6">
    <source>
        <dbReference type="SAM" id="SignalP"/>
    </source>
</evidence>
<evidence type="ECO:0000259" key="7">
    <source>
        <dbReference type="PROSITE" id="PS50847"/>
    </source>
</evidence>
<keyword evidence="1" id="KW-0134">Cell wall</keyword>
<accession>A0ABW0ZFF0</accession>
<dbReference type="Proteomes" id="UP001596072">
    <property type="component" value="Unassembled WGS sequence"/>
</dbReference>
<feature type="signal peptide" evidence="6">
    <location>
        <begin position="1"/>
        <end position="26"/>
    </location>
</feature>
<feature type="compositionally biased region" description="Low complexity" evidence="5">
    <location>
        <begin position="367"/>
        <end position="388"/>
    </location>
</feature>
<organism evidence="8 9">
    <name type="scientific">Nocardioides vastitatis</name>
    <dbReference type="NCBI Taxonomy" id="2568655"/>
    <lineage>
        <taxon>Bacteria</taxon>
        <taxon>Bacillati</taxon>
        <taxon>Actinomycetota</taxon>
        <taxon>Actinomycetes</taxon>
        <taxon>Propionibacteriales</taxon>
        <taxon>Nocardioidaceae</taxon>
        <taxon>Nocardioides</taxon>
    </lineage>
</organism>
<keyword evidence="9" id="KW-1185">Reference proteome</keyword>
<evidence type="ECO:0000313" key="8">
    <source>
        <dbReference type="EMBL" id="MFC5729237.1"/>
    </source>
</evidence>
<comment type="caution">
    <text evidence="8">The sequence shown here is derived from an EMBL/GenBank/DDBJ whole genome shotgun (WGS) entry which is preliminary data.</text>
</comment>
<dbReference type="RefSeq" id="WP_378527042.1">
    <property type="nucleotide sequence ID" value="NZ_JBHSNS010000003.1"/>
</dbReference>
<sequence>MSSTRLLVLPSLALAAVFTVVPGASAATPSTVASPALIGFNSPSEPDSSCGRAAVPATFETVHHPAVSRTLPAQTHSEWQWQRAVSTADVEVSRLVVAAARSYSWSRVVEHLEAEYSRTVIDQAYVPASPEQGHLVIEILHPAVIEPRWLYEQDESGNVRWENKPFRNPGQGWDFIDIEWFEVRPAEIREVWEVTRAAVSETPEVSHVETEWVSLDDGAPAGFTATGATRLVGSTVETAWLPEGVEPDGGGWARGAMSGTAAVTEERWIPEGDPVPDGFAPTGAIRDGGSTLETTSVTSPNAPEGHGWEVVPGSEVVVTDVEETVEVETAAWDEQVQVTPGVAATAPCAADPAEEPDGQPDLDGVIEGAPDDAAPGDAAPDDAAPGDAAPDDAAPDEAAVADEAAAADEAAVADEAAAADEVERSTLPATGAEMSPWLLALGGSSLLAGLALVRGRRGVS</sequence>
<evidence type="ECO:0000256" key="2">
    <source>
        <dbReference type="ARBA" id="ARBA00022525"/>
    </source>
</evidence>
<evidence type="ECO:0000256" key="1">
    <source>
        <dbReference type="ARBA" id="ARBA00022512"/>
    </source>
</evidence>
<evidence type="ECO:0000256" key="3">
    <source>
        <dbReference type="ARBA" id="ARBA00022729"/>
    </source>
</evidence>
<reference evidence="9" key="1">
    <citation type="journal article" date="2019" name="Int. J. Syst. Evol. Microbiol.">
        <title>The Global Catalogue of Microorganisms (GCM) 10K type strain sequencing project: providing services to taxonomists for standard genome sequencing and annotation.</title>
        <authorList>
            <consortium name="The Broad Institute Genomics Platform"/>
            <consortium name="The Broad Institute Genome Sequencing Center for Infectious Disease"/>
            <person name="Wu L."/>
            <person name="Ma J."/>
        </authorList>
    </citation>
    <scope>NUCLEOTIDE SEQUENCE [LARGE SCALE GENOMIC DNA]</scope>
    <source>
        <strain evidence="9">YIM 94188</strain>
    </source>
</reference>
<evidence type="ECO:0000256" key="5">
    <source>
        <dbReference type="SAM" id="MobiDB-lite"/>
    </source>
</evidence>
<feature type="chain" id="PRO_5045653576" evidence="6">
    <location>
        <begin position="27"/>
        <end position="460"/>
    </location>
</feature>
<gene>
    <name evidence="8" type="ORF">ACFPQB_09930</name>
</gene>
<feature type="region of interest" description="Disordered" evidence="5">
    <location>
        <begin position="348"/>
        <end position="424"/>
    </location>
</feature>
<feature type="region of interest" description="Disordered" evidence="5">
    <location>
        <begin position="281"/>
        <end position="309"/>
    </location>
</feature>
<keyword evidence="3 6" id="KW-0732">Signal</keyword>
<keyword evidence="2" id="KW-0964">Secreted</keyword>
<keyword evidence="4" id="KW-0572">Peptidoglycan-anchor</keyword>
<dbReference type="Pfam" id="PF00746">
    <property type="entry name" value="Gram_pos_anchor"/>
    <property type="match status" value="1"/>
</dbReference>
<feature type="compositionally biased region" description="Low complexity" evidence="5">
    <location>
        <begin position="396"/>
        <end position="416"/>
    </location>
</feature>
<proteinExistence type="predicted"/>
<dbReference type="EMBL" id="JBHSNS010000003">
    <property type="protein sequence ID" value="MFC5729237.1"/>
    <property type="molecule type" value="Genomic_DNA"/>
</dbReference>
<dbReference type="NCBIfam" id="TIGR01167">
    <property type="entry name" value="LPXTG_anchor"/>
    <property type="match status" value="1"/>
</dbReference>
<evidence type="ECO:0000313" key="9">
    <source>
        <dbReference type="Proteomes" id="UP001596072"/>
    </source>
</evidence>